<gene>
    <name evidence="2" type="ORF">K788_00009640</name>
</gene>
<dbReference type="GeneID" id="69974739"/>
<feature type="chain" id="PRO_5006054572" evidence="1">
    <location>
        <begin position="21"/>
        <end position="368"/>
    </location>
</feature>
<name>A0A0P0RQN8_9BURK</name>
<keyword evidence="1" id="KW-0732">Signal</keyword>
<keyword evidence="2" id="KW-0614">Plasmid</keyword>
<protein>
    <submittedName>
        <fullName evidence="2">Uncharacterized protein</fullName>
    </submittedName>
</protein>
<dbReference type="Proteomes" id="UP000019146">
    <property type="component" value="Plasmid unnamed"/>
</dbReference>
<accession>A0A0P0RQN8</accession>
<evidence type="ECO:0000313" key="3">
    <source>
        <dbReference type="Proteomes" id="UP000019146"/>
    </source>
</evidence>
<reference evidence="2 3" key="1">
    <citation type="journal article" date="2014" name="Genome Announc.">
        <title>Draft Genome Sequence of the Haloacid-Degrading Burkholderia caribensis Strain MBA4.</title>
        <authorList>
            <person name="Pan Y."/>
            <person name="Kong K.F."/>
            <person name="Tsang J.S."/>
        </authorList>
    </citation>
    <scope>NUCLEOTIDE SEQUENCE [LARGE SCALE GENOMIC DNA]</scope>
    <source>
        <strain evidence="2 3">MBA4</strain>
        <plasmid evidence="3">Plasmid</plasmid>
    </source>
</reference>
<dbReference type="EMBL" id="CP012748">
    <property type="protein sequence ID" value="ALL71363.1"/>
    <property type="molecule type" value="Genomic_DNA"/>
</dbReference>
<geneLocation type="plasmid" evidence="3"/>
<dbReference type="KEGG" id="bcai:K788_00009640"/>
<proteinExistence type="predicted"/>
<organism evidence="2 3">
    <name type="scientific">Paraburkholderia caribensis MBA4</name>
    <dbReference type="NCBI Taxonomy" id="1323664"/>
    <lineage>
        <taxon>Bacteria</taxon>
        <taxon>Pseudomonadati</taxon>
        <taxon>Pseudomonadota</taxon>
        <taxon>Betaproteobacteria</taxon>
        <taxon>Burkholderiales</taxon>
        <taxon>Burkholderiaceae</taxon>
        <taxon>Paraburkholderia</taxon>
    </lineage>
</organism>
<evidence type="ECO:0000313" key="2">
    <source>
        <dbReference type="EMBL" id="ALL71363.1"/>
    </source>
</evidence>
<dbReference type="AlphaFoldDB" id="A0A0P0RQN8"/>
<sequence length="368" mass="40644">MKRQIVATLLGLVLTFQSGAQTSPPPLDDICLPAGYLIGYFNGVNNDVIDATIASNELRKIYGTTNPKDGQRIRYDYFLNPSQGFLQDVAESFKQKAQLHGDTPTIKDLAKKFEFFWALIGDVGPVDRTRIPGFASFPSDDVSVDFVKIAEDAISKAQPEAVVASMVNEVRPYVIEGTKLIMVAHSQGNLFATSVYNRLKPELKSTTSVQLVHVAPPDDKLIGPYTLHDRDRVINAVRQSAGHVPPANAFLPVFASVSDLILHFFVETYLNRSYPTFQHIKIAIDVALDTAREEPNPTNKGFFTITLTWDVPGDLDLHVVEPDGTHVYYAASQGRSGLLDRDDTRTTGPRNTTHLRASPANYRQALTT</sequence>
<dbReference type="RefSeq" id="WP_035992430.1">
    <property type="nucleotide sequence ID" value="NZ_CP012748.1"/>
</dbReference>
<feature type="signal peptide" evidence="1">
    <location>
        <begin position="1"/>
        <end position="20"/>
    </location>
</feature>
<evidence type="ECO:0000256" key="1">
    <source>
        <dbReference type="SAM" id="SignalP"/>
    </source>
</evidence>